<protein>
    <recommendedName>
        <fullName evidence="3">Virion morphogenesis protein</fullName>
    </recommendedName>
</protein>
<dbReference type="RefSeq" id="WP_060651020.1">
    <property type="nucleotide sequence ID" value="NZ_AZXY01000002.1"/>
</dbReference>
<dbReference type="Pfam" id="PF05069">
    <property type="entry name" value="Phage_tail_S"/>
    <property type="match status" value="1"/>
</dbReference>
<evidence type="ECO:0008006" key="3">
    <source>
        <dbReference type="Google" id="ProtNLM"/>
    </source>
</evidence>
<comment type="caution">
    <text evidence="1">The sequence shown here is derived from an EMBL/GenBank/DDBJ whole genome shotgun (WGS) entry which is preliminary data.</text>
</comment>
<gene>
    <name evidence="1" type="ORF">Z045_05695</name>
</gene>
<dbReference type="Proteomes" id="UP000053060">
    <property type="component" value="Unassembled WGS sequence"/>
</dbReference>
<proteinExistence type="predicted"/>
<evidence type="ECO:0000313" key="2">
    <source>
        <dbReference type="Proteomes" id="UP000053060"/>
    </source>
</evidence>
<evidence type="ECO:0000313" key="1">
    <source>
        <dbReference type="EMBL" id="KSZ59664.1"/>
    </source>
</evidence>
<accession>A0A0V9UNU7</accession>
<organism evidence="1 2">
    <name type="scientific">Rhodococcus pyridinivorans KG-16</name>
    <dbReference type="NCBI Taxonomy" id="1441730"/>
    <lineage>
        <taxon>Bacteria</taxon>
        <taxon>Bacillati</taxon>
        <taxon>Actinomycetota</taxon>
        <taxon>Actinomycetes</taxon>
        <taxon>Mycobacteriales</taxon>
        <taxon>Nocardiaceae</taxon>
        <taxon>Rhodococcus</taxon>
    </lineage>
</organism>
<dbReference type="PATRIC" id="fig|1441730.3.peg.1190"/>
<reference evidence="1 2" key="2">
    <citation type="journal article" date="2016" name="Genome Announc.">
        <title>Draft Genome Sequence of a Versatile Hydrocarbon-Degrading Bacterium, Rhodococcus pyridinivorans Strain KG-16, Collected from Oil Fields in India.</title>
        <authorList>
            <person name="Aggarwal R.K."/>
            <person name="Dawar C."/>
            <person name="Phanindranath R."/>
            <person name="Mutnuri L."/>
            <person name="Dayal A.M."/>
        </authorList>
    </citation>
    <scope>NUCLEOTIDE SEQUENCE [LARGE SCALE GENOMIC DNA]</scope>
    <source>
        <strain evidence="1 2">KG-16</strain>
    </source>
</reference>
<dbReference type="InterPro" id="IPR006522">
    <property type="entry name" value="Phage_virion_morphogenesis"/>
</dbReference>
<dbReference type="EMBL" id="AZXY01000002">
    <property type="protein sequence ID" value="KSZ59664.1"/>
    <property type="molecule type" value="Genomic_DNA"/>
</dbReference>
<sequence>MADATRVHINISGDKDVVAMLESVGLEVKDMQPAMQDVGKYLKGFFSGEVFASRGGAIGERWPRLSTKYAAWKARKYPGRPVLVRTGVMQKSFTYKSKPLQVTISNKAAHFVYHQSDAPRTLIPYRPMMKVEDGDKRYQQIVRIINSRLAQTIKEKGGA</sequence>
<name>A0A0V9UNU7_9NOCA</name>
<reference evidence="2" key="1">
    <citation type="submission" date="2015-01" db="EMBL/GenBank/DDBJ databases">
        <title>Draft genome sequence of Rhodococcus pyridinivorans strain KG-16, a hydrocarbon-degrading bacterium.</title>
        <authorList>
            <person name="Aggarwal R.K."/>
            <person name="Dawar C."/>
        </authorList>
    </citation>
    <scope>NUCLEOTIDE SEQUENCE [LARGE SCALE GENOMIC DNA]</scope>
    <source>
        <strain evidence="2">KG-16</strain>
    </source>
</reference>
<dbReference type="AlphaFoldDB" id="A0A0V9UNU7"/>